<evidence type="ECO:0000256" key="5">
    <source>
        <dbReference type="ARBA" id="ARBA00004692"/>
    </source>
</evidence>
<keyword evidence="14" id="KW-0067">ATP-binding</keyword>
<dbReference type="Pfam" id="PF02283">
    <property type="entry name" value="CobU"/>
    <property type="match status" value="1"/>
</dbReference>
<protein>
    <recommendedName>
        <fullName evidence="16">Adenosylcobinamide kinase</fullName>
        <ecNumber evidence="8">2.7.1.156</ecNumber>
        <ecNumber evidence="9">2.7.7.62</ecNumber>
    </recommendedName>
    <alternativeName>
        <fullName evidence="17">Adenosylcobinamide-phosphate guanylyltransferase</fullName>
    </alternativeName>
</protein>
<evidence type="ECO:0000256" key="16">
    <source>
        <dbReference type="ARBA" id="ARBA00029570"/>
    </source>
</evidence>
<evidence type="ECO:0000256" key="14">
    <source>
        <dbReference type="ARBA" id="ARBA00022840"/>
    </source>
</evidence>
<dbReference type="CDD" id="cd00544">
    <property type="entry name" value="CobU"/>
    <property type="match status" value="1"/>
</dbReference>
<reference evidence="18 19" key="1">
    <citation type="submission" date="2021-08" db="EMBL/GenBank/DDBJ databases">
        <title>Draft genome sequence of Spirulina subsalsa with high tolerance to salinity and hype-accumulation of phycocyanin.</title>
        <authorList>
            <person name="Pei H."/>
            <person name="Jiang L."/>
        </authorList>
    </citation>
    <scope>NUCLEOTIDE SEQUENCE [LARGE SCALE GENOMIC DNA]</scope>
    <source>
        <strain evidence="18 19">FACHB-351</strain>
    </source>
</reference>
<evidence type="ECO:0000256" key="6">
    <source>
        <dbReference type="ARBA" id="ARBA00005159"/>
    </source>
</evidence>
<keyword evidence="15" id="KW-0342">GTP-binding</keyword>
<comment type="catalytic activity">
    <reaction evidence="1">
        <text>adenosylcob(III)inamide + ATP = adenosylcob(III)inamide phosphate + ADP + H(+)</text>
        <dbReference type="Rhea" id="RHEA:15769"/>
        <dbReference type="ChEBI" id="CHEBI:2480"/>
        <dbReference type="ChEBI" id="CHEBI:15378"/>
        <dbReference type="ChEBI" id="CHEBI:30616"/>
        <dbReference type="ChEBI" id="CHEBI:58502"/>
        <dbReference type="ChEBI" id="CHEBI:456216"/>
        <dbReference type="EC" id="2.7.1.156"/>
    </reaction>
</comment>
<keyword evidence="13 18" id="KW-0418">Kinase</keyword>
<comment type="catalytic activity">
    <reaction evidence="3">
        <text>adenosylcob(III)inamide + GTP = adenosylcob(III)inamide phosphate + GDP + H(+)</text>
        <dbReference type="Rhea" id="RHEA:15765"/>
        <dbReference type="ChEBI" id="CHEBI:2480"/>
        <dbReference type="ChEBI" id="CHEBI:15378"/>
        <dbReference type="ChEBI" id="CHEBI:37565"/>
        <dbReference type="ChEBI" id="CHEBI:58189"/>
        <dbReference type="ChEBI" id="CHEBI:58502"/>
        <dbReference type="EC" id="2.7.1.156"/>
    </reaction>
</comment>
<dbReference type="InterPro" id="IPR003203">
    <property type="entry name" value="CobU/CobP"/>
</dbReference>
<evidence type="ECO:0000256" key="8">
    <source>
        <dbReference type="ARBA" id="ARBA00012016"/>
    </source>
</evidence>
<evidence type="ECO:0000256" key="12">
    <source>
        <dbReference type="ARBA" id="ARBA00022741"/>
    </source>
</evidence>
<evidence type="ECO:0000256" key="3">
    <source>
        <dbReference type="ARBA" id="ARBA00001522"/>
    </source>
</evidence>
<keyword evidence="18" id="KW-0548">Nucleotidyltransferase</keyword>
<dbReference type="InterPro" id="IPR027417">
    <property type="entry name" value="P-loop_NTPase"/>
</dbReference>
<evidence type="ECO:0000256" key="13">
    <source>
        <dbReference type="ARBA" id="ARBA00022777"/>
    </source>
</evidence>
<dbReference type="EC" id="2.7.1.156" evidence="8"/>
<comment type="function">
    <text evidence="4">Catalyzes ATP-dependent phosphorylation of adenosylcobinamide and addition of GMP to adenosylcobinamide phosphate.</text>
</comment>
<keyword evidence="11 18" id="KW-0808">Transferase</keyword>
<evidence type="ECO:0000313" key="18">
    <source>
        <dbReference type="EMBL" id="MCW6035313.1"/>
    </source>
</evidence>
<dbReference type="RefSeq" id="WP_265262989.1">
    <property type="nucleotide sequence ID" value="NZ_JAIHOM010000011.1"/>
</dbReference>
<evidence type="ECO:0000256" key="1">
    <source>
        <dbReference type="ARBA" id="ARBA00000312"/>
    </source>
</evidence>
<evidence type="ECO:0000256" key="7">
    <source>
        <dbReference type="ARBA" id="ARBA00007490"/>
    </source>
</evidence>
<dbReference type="EC" id="2.7.7.62" evidence="9"/>
<comment type="pathway">
    <text evidence="6">Cofactor biosynthesis; adenosylcobalamin biosynthesis; adenosylcobalamin from cob(II)yrinate a,c-diamide: step 5/7.</text>
</comment>
<dbReference type="NCBIfam" id="NF004469">
    <property type="entry name" value="PRK05800.1"/>
    <property type="match status" value="1"/>
</dbReference>
<name>A0ABT3L1D7_9CYAN</name>
<evidence type="ECO:0000256" key="15">
    <source>
        <dbReference type="ARBA" id="ARBA00023134"/>
    </source>
</evidence>
<evidence type="ECO:0000256" key="17">
    <source>
        <dbReference type="ARBA" id="ARBA00030571"/>
    </source>
</evidence>
<comment type="catalytic activity">
    <reaction evidence="2">
        <text>adenosylcob(III)inamide phosphate + GTP + H(+) = adenosylcob(III)inamide-GDP + diphosphate</text>
        <dbReference type="Rhea" id="RHEA:22712"/>
        <dbReference type="ChEBI" id="CHEBI:15378"/>
        <dbReference type="ChEBI" id="CHEBI:33019"/>
        <dbReference type="ChEBI" id="CHEBI:37565"/>
        <dbReference type="ChEBI" id="CHEBI:58502"/>
        <dbReference type="ChEBI" id="CHEBI:60487"/>
        <dbReference type="EC" id="2.7.7.62"/>
    </reaction>
</comment>
<dbReference type="Proteomes" id="UP001526426">
    <property type="component" value="Unassembled WGS sequence"/>
</dbReference>
<comment type="similarity">
    <text evidence="7">Belongs to the CobU/CobP family.</text>
</comment>
<accession>A0ABT3L1D7</accession>
<dbReference type="Gene3D" id="3.40.50.300">
    <property type="entry name" value="P-loop containing nucleotide triphosphate hydrolases"/>
    <property type="match status" value="1"/>
</dbReference>
<keyword evidence="19" id="KW-1185">Reference proteome</keyword>
<sequence>MLHSPTIILVTGPASSGKSEWAEYLAMQSGKRVSYLATARLNLEDPEWQAKIAKHQARRPPDWQMLWVPEELTATLAQNRAEDCFLVDALGTWVANGLEWPEEEWQDRVRDLLQLLPTLPGVVILVGEETGWGLVPVYPLGRQFRDRLGSLLRYIGAMASTVYLVTGGYALDLTQLGIPLPKNP</sequence>
<comment type="caution">
    <text evidence="18">The sequence shown here is derived from an EMBL/GenBank/DDBJ whole genome shotgun (WGS) entry which is preliminary data.</text>
</comment>
<dbReference type="GO" id="GO:0043752">
    <property type="term" value="F:adenosylcobinamide kinase activity"/>
    <property type="evidence" value="ECO:0007669"/>
    <property type="project" value="UniProtKB-EC"/>
</dbReference>
<dbReference type="PANTHER" id="PTHR34848:SF1">
    <property type="entry name" value="BIFUNCTIONAL ADENOSYLCOBALAMIN BIOSYNTHESIS PROTEIN COBU"/>
    <property type="match status" value="1"/>
</dbReference>
<dbReference type="PANTHER" id="PTHR34848">
    <property type="match status" value="1"/>
</dbReference>
<evidence type="ECO:0000256" key="9">
    <source>
        <dbReference type="ARBA" id="ARBA00012523"/>
    </source>
</evidence>
<keyword evidence="10" id="KW-0169">Cobalamin biosynthesis</keyword>
<evidence type="ECO:0000313" key="19">
    <source>
        <dbReference type="Proteomes" id="UP001526426"/>
    </source>
</evidence>
<dbReference type="GO" id="GO:0008820">
    <property type="term" value="F:cobinamide phosphate guanylyltransferase activity"/>
    <property type="evidence" value="ECO:0007669"/>
    <property type="project" value="UniProtKB-EC"/>
</dbReference>
<dbReference type="SUPFAM" id="SSF52540">
    <property type="entry name" value="P-loop containing nucleoside triphosphate hydrolases"/>
    <property type="match status" value="1"/>
</dbReference>
<evidence type="ECO:0000256" key="4">
    <source>
        <dbReference type="ARBA" id="ARBA00003889"/>
    </source>
</evidence>
<evidence type="ECO:0000256" key="11">
    <source>
        <dbReference type="ARBA" id="ARBA00022679"/>
    </source>
</evidence>
<evidence type="ECO:0000256" key="10">
    <source>
        <dbReference type="ARBA" id="ARBA00022573"/>
    </source>
</evidence>
<proteinExistence type="inferred from homology"/>
<dbReference type="PIRSF" id="PIRSF006135">
    <property type="entry name" value="CobU"/>
    <property type="match status" value="1"/>
</dbReference>
<comment type="pathway">
    <text evidence="5">Cofactor biosynthesis; adenosylcobalamin biosynthesis; adenosylcobalamin from cob(II)yrinate a,c-diamide: step 6/7.</text>
</comment>
<gene>
    <name evidence="18" type="primary">cobU</name>
    <name evidence="18" type="ORF">K4A83_03360</name>
</gene>
<evidence type="ECO:0000256" key="2">
    <source>
        <dbReference type="ARBA" id="ARBA00000711"/>
    </source>
</evidence>
<keyword evidence="12" id="KW-0547">Nucleotide-binding</keyword>
<organism evidence="18 19">
    <name type="scientific">Spirulina subsalsa FACHB-351</name>
    <dbReference type="NCBI Taxonomy" id="234711"/>
    <lineage>
        <taxon>Bacteria</taxon>
        <taxon>Bacillati</taxon>
        <taxon>Cyanobacteriota</taxon>
        <taxon>Cyanophyceae</taxon>
        <taxon>Spirulinales</taxon>
        <taxon>Spirulinaceae</taxon>
        <taxon>Spirulina</taxon>
    </lineage>
</organism>
<dbReference type="EMBL" id="JAIHOM010000011">
    <property type="protein sequence ID" value="MCW6035313.1"/>
    <property type="molecule type" value="Genomic_DNA"/>
</dbReference>